<proteinExistence type="predicted"/>
<organism evidence="2">
    <name type="scientific">Myoviridae sp. ctA4D8</name>
    <dbReference type="NCBI Taxonomy" id="2823535"/>
    <lineage>
        <taxon>Viruses</taxon>
        <taxon>Duplodnaviria</taxon>
        <taxon>Heunggongvirae</taxon>
        <taxon>Uroviricota</taxon>
        <taxon>Caudoviricetes</taxon>
    </lineage>
</organism>
<dbReference type="SUPFAM" id="SSF52540">
    <property type="entry name" value="P-loop containing nucleoside triphosphate hydrolases"/>
    <property type="match status" value="1"/>
</dbReference>
<dbReference type="Pfam" id="PF13304">
    <property type="entry name" value="AAA_21"/>
    <property type="match status" value="1"/>
</dbReference>
<dbReference type="GO" id="GO:0016887">
    <property type="term" value="F:ATP hydrolysis activity"/>
    <property type="evidence" value="ECO:0007669"/>
    <property type="project" value="InterPro"/>
</dbReference>
<reference evidence="2" key="1">
    <citation type="journal article" date="2021" name="Proc. Natl. Acad. Sci. U.S.A.">
        <title>A Catalog of Tens of Thousands of Viruses from Human Metagenomes Reveals Hidden Associations with Chronic Diseases.</title>
        <authorList>
            <person name="Tisza M.J."/>
            <person name="Buck C.B."/>
        </authorList>
    </citation>
    <scope>NUCLEOTIDE SEQUENCE</scope>
    <source>
        <strain evidence="2">CtA4D8</strain>
    </source>
</reference>
<evidence type="ECO:0000313" key="2">
    <source>
        <dbReference type="EMBL" id="DAD65374.1"/>
    </source>
</evidence>
<dbReference type="EMBL" id="BK014643">
    <property type="protein sequence ID" value="DAD65374.1"/>
    <property type="molecule type" value="Genomic_DNA"/>
</dbReference>
<evidence type="ECO:0000259" key="1">
    <source>
        <dbReference type="Pfam" id="PF13304"/>
    </source>
</evidence>
<sequence>MTTVTINHSAFPFLPGQVFNFTEPITVLVGDIGVGKSTMLKLVATEDPAVIINRTCKNIIWWDSELGNPRTRNYEILDFFLQYVNNIEISQEEKLKIGKIVKDFLVLNSEESTLTCSHGEKLFPILESIKSHTGSLILLDEPDSGLSIKKIEEFVKIIRSTIEYGTEYIIATHSPVLISQVSKVFNMETGGYEDSKYYLERTWNR</sequence>
<name>A0A8S5L6H4_9CAUD</name>
<protein>
    <submittedName>
        <fullName evidence="2">Putative ATPase</fullName>
    </submittedName>
</protein>
<dbReference type="Gene3D" id="3.40.50.300">
    <property type="entry name" value="P-loop containing nucleotide triphosphate hydrolases"/>
    <property type="match status" value="1"/>
</dbReference>
<dbReference type="GO" id="GO:0005524">
    <property type="term" value="F:ATP binding"/>
    <property type="evidence" value="ECO:0007669"/>
    <property type="project" value="InterPro"/>
</dbReference>
<dbReference type="InterPro" id="IPR003959">
    <property type="entry name" value="ATPase_AAA_core"/>
</dbReference>
<feature type="domain" description="ATPase AAA-type core" evidence="1">
    <location>
        <begin position="132"/>
        <end position="179"/>
    </location>
</feature>
<accession>A0A8S5L6H4</accession>
<dbReference type="InterPro" id="IPR027417">
    <property type="entry name" value="P-loop_NTPase"/>
</dbReference>